<evidence type="ECO:0000259" key="2">
    <source>
        <dbReference type="Pfam" id="PF02018"/>
    </source>
</evidence>
<dbReference type="AlphaFoldDB" id="A0A4R7KTS6"/>
<dbReference type="EMBL" id="SOAZ01000002">
    <property type="protein sequence ID" value="TDT63433.1"/>
    <property type="molecule type" value="Genomic_DNA"/>
</dbReference>
<organism evidence="3 4">
    <name type="scientific">Fonticella tunisiensis</name>
    <dbReference type="NCBI Taxonomy" id="1096341"/>
    <lineage>
        <taxon>Bacteria</taxon>
        <taxon>Bacillati</taxon>
        <taxon>Bacillota</taxon>
        <taxon>Clostridia</taxon>
        <taxon>Eubacteriales</taxon>
        <taxon>Clostridiaceae</taxon>
        <taxon>Fonticella</taxon>
    </lineage>
</organism>
<reference evidence="3 4" key="1">
    <citation type="submission" date="2019-03" db="EMBL/GenBank/DDBJ databases">
        <title>Genomic Encyclopedia of Type Strains, Phase IV (KMG-IV): sequencing the most valuable type-strain genomes for metagenomic binning, comparative biology and taxonomic classification.</title>
        <authorList>
            <person name="Goeker M."/>
        </authorList>
    </citation>
    <scope>NUCLEOTIDE SEQUENCE [LARGE SCALE GENOMIC DNA]</scope>
    <source>
        <strain evidence="3 4">DSM 24455</strain>
    </source>
</reference>
<evidence type="ECO:0000256" key="1">
    <source>
        <dbReference type="ARBA" id="ARBA00022801"/>
    </source>
</evidence>
<gene>
    <name evidence="3" type="ORF">EDD71_102195</name>
</gene>
<evidence type="ECO:0000313" key="4">
    <source>
        <dbReference type="Proteomes" id="UP000295325"/>
    </source>
</evidence>
<dbReference type="OrthoDB" id="5090100at2"/>
<dbReference type="Gene3D" id="2.60.120.260">
    <property type="entry name" value="Galactose-binding domain-like"/>
    <property type="match status" value="1"/>
</dbReference>
<dbReference type="InterPro" id="IPR008979">
    <property type="entry name" value="Galactose-bd-like_sf"/>
</dbReference>
<dbReference type="SUPFAM" id="SSF49785">
    <property type="entry name" value="Galactose-binding domain-like"/>
    <property type="match status" value="1"/>
</dbReference>
<feature type="domain" description="CBM-cenC" evidence="2">
    <location>
        <begin position="270"/>
        <end position="387"/>
    </location>
</feature>
<dbReference type="GO" id="GO:0016798">
    <property type="term" value="F:hydrolase activity, acting on glycosyl bonds"/>
    <property type="evidence" value="ECO:0007669"/>
    <property type="project" value="InterPro"/>
</dbReference>
<accession>A0A4R7KTS6</accession>
<proteinExistence type="predicted"/>
<keyword evidence="4" id="KW-1185">Reference proteome</keyword>
<comment type="caution">
    <text evidence="3">The sequence shown here is derived from an EMBL/GenBank/DDBJ whole genome shotgun (WGS) entry which is preliminary data.</text>
</comment>
<name>A0A4R7KTS6_9CLOT</name>
<keyword evidence="1" id="KW-0378">Hydrolase</keyword>
<protein>
    <submittedName>
        <fullName evidence="3">Carbohydrate binding protein</fullName>
    </submittedName>
</protein>
<dbReference type="InterPro" id="IPR003305">
    <property type="entry name" value="CenC_carb-bd"/>
</dbReference>
<evidence type="ECO:0000313" key="3">
    <source>
        <dbReference type="EMBL" id="TDT63433.1"/>
    </source>
</evidence>
<dbReference type="RefSeq" id="WP_133627080.1">
    <property type="nucleotide sequence ID" value="NZ_SOAZ01000002.1"/>
</dbReference>
<dbReference type="Proteomes" id="UP000295325">
    <property type="component" value="Unassembled WGS sequence"/>
</dbReference>
<dbReference type="Gene3D" id="3.30.1910.20">
    <property type="entry name" value="asparaginyl-tRNA synthetase, N-terminal domain"/>
    <property type="match status" value="1"/>
</dbReference>
<dbReference type="Pfam" id="PF02018">
    <property type="entry name" value="CBM_4_9"/>
    <property type="match status" value="1"/>
</dbReference>
<sequence length="952" mass="101611">MIPSLFLNINHHLIDGYLVQDNTPAQGFISWSDLHITYKGITYNIQDGYTNYKYAWWDYDYPNNLVVGDTLPTLTDDDVLLFFNKNGIHMTIPKATVIDGGLIVSESIMTNAIAANAITSEKIAAGAVTASEIAANAIQSMHIAAGAITADKIAANAIGASAIAAGVITGDKLVADTITAREIAPRTITANEIATNTITAASGVIADAAITTAKIADGAITNTKIANASIDNAKIANVDASKITTGTLDANRIGAGSITADKILVGNFTNLVENGGFELDSAGWSLPTGASIDTTSPHTGNKCLKITGGGTIRDALNNTNLIEVKEGETYYLEGWYKCDTGTNGTGYVLGLFVYDKNKSIISYQGLGSTTTITTTWTKKTATYTIPTGACYIRPWLSVRSDCTTGAWYFDDFVVRRTVEGSLVINGTLDASKVNVINLNASNITTGTLSADRIQGGTLALGGASNANGILKIKDSSGNDVVVGDNTGIEVSHSDVGTKTRQSADGFKIIRLSDDETIGDFSLDTNNDSKLNIGSINAKKIYSPNIITILPSTVTYYVNGDTGNDNNPGTSSQPFKSIYKALSKIDKFIPYGTTAYIYVSGTCNSEPNGLVVIDGYMGGGSLQIIGDRNGTLNGAMKLYNNTCFISLDGGRTSYNSGRGFYVRTQSNSGYNTPIDVLRCSDVYIRGISMYGQGLPTWCAGVYFGGAKGYIELCDISNTYVAVSVDYESQVLYYDCIGSNNGYSILVNHGSYCGINSNGGNVSIAQYSNSDVWVGNGSTLVKNATFTQYASQINPPATQTYTKTYTATATKSWRDSGYGWRSDNNYIYQGNYGYGTHRGFAYFDWQTIRNDLAGATINSVSIYLQRRNSGGSSAAQNIHIYTHNYGSYTEGYALGTDLGIVGSLAWGEGKWFNVSTTLGTMLRDGTAKGFMIYNGTDPYVICETNAQMSITYTK</sequence>